<feature type="region of interest" description="Disordered" evidence="1">
    <location>
        <begin position="142"/>
        <end position="246"/>
    </location>
</feature>
<feature type="compositionally biased region" description="Basic and acidic residues" evidence="1">
    <location>
        <begin position="142"/>
        <end position="177"/>
    </location>
</feature>
<name>A0AA36DNZ0_CYLNA</name>
<evidence type="ECO:0000256" key="2">
    <source>
        <dbReference type="SAM" id="SignalP"/>
    </source>
</evidence>
<organism evidence="3 4">
    <name type="scientific">Cylicocyclus nassatus</name>
    <name type="common">Nematode worm</name>
    <dbReference type="NCBI Taxonomy" id="53992"/>
    <lineage>
        <taxon>Eukaryota</taxon>
        <taxon>Metazoa</taxon>
        <taxon>Ecdysozoa</taxon>
        <taxon>Nematoda</taxon>
        <taxon>Chromadorea</taxon>
        <taxon>Rhabditida</taxon>
        <taxon>Rhabditina</taxon>
        <taxon>Rhabditomorpha</taxon>
        <taxon>Strongyloidea</taxon>
        <taxon>Strongylidae</taxon>
        <taxon>Cylicocyclus</taxon>
    </lineage>
</organism>
<sequence>MFVRLAIFASLLKLSIAQEGLVLSDSCEADVKDKFEKALNSTILSRYSRKNQTTEDTSTKHTAYVTANSKTDPLTLPSGDIDYTSGTWRNVSEVAHDIIKALDARCPKDVKIIGVDCFASCYSGYEDVGCSIFTTADCPERPEQELQEKQEENDSQREQHHEGQGDEHHEGQGHDAEQLQQEQVAETAQAAQQPKQDGLQEEDKNAAEPQMAEQEERLEFPRPSHCPLDIGGCAKDSSSDSEDFNS</sequence>
<keyword evidence="2" id="KW-0732">Signal</keyword>
<evidence type="ECO:0000256" key="1">
    <source>
        <dbReference type="SAM" id="MobiDB-lite"/>
    </source>
</evidence>
<feature type="chain" id="PRO_5041232488" evidence="2">
    <location>
        <begin position="18"/>
        <end position="246"/>
    </location>
</feature>
<feature type="compositionally biased region" description="Low complexity" evidence="1">
    <location>
        <begin position="178"/>
        <end position="193"/>
    </location>
</feature>
<evidence type="ECO:0000313" key="3">
    <source>
        <dbReference type="EMBL" id="CAJ0591147.1"/>
    </source>
</evidence>
<dbReference type="AlphaFoldDB" id="A0AA36DNZ0"/>
<comment type="caution">
    <text evidence="3">The sequence shown here is derived from an EMBL/GenBank/DDBJ whole genome shotgun (WGS) entry which is preliminary data.</text>
</comment>
<gene>
    <name evidence="3" type="ORF">CYNAS_LOCUS3130</name>
</gene>
<accession>A0AA36DNZ0</accession>
<reference evidence="3" key="1">
    <citation type="submission" date="2023-07" db="EMBL/GenBank/DDBJ databases">
        <authorList>
            <consortium name="CYATHOMIX"/>
        </authorList>
    </citation>
    <scope>NUCLEOTIDE SEQUENCE</scope>
    <source>
        <strain evidence="3">N/A</strain>
    </source>
</reference>
<evidence type="ECO:0000313" key="4">
    <source>
        <dbReference type="Proteomes" id="UP001176961"/>
    </source>
</evidence>
<keyword evidence="4" id="KW-1185">Reference proteome</keyword>
<protein>
    <submittedName>
        <fullName evidence="3">Uncharacterized protein</fullName>
    </submittedName>
</protein>
<dbReference type="Proteomes" id="UP001176961">
    <property type="component" value="Unassembled WGS sequence"/>
</dbReference>
<proteinExistence type="predicted"/>
<dbReference type="EMBL" id="CATQJL010000001">
    <property type="protein sequence ID" value="CAJ0591147.1"/>
    <property type="molecule type" value="Genomic_DNA"/>
</dbReference>
<feature type="signal peptide" evidence="2">
    <location>
        <begin position="1"/>
        <end position="17"/>
    </location>
</feature>